<dbReference type="EMBL" id="VXJS01000014">
    <property type="protein sequence ID" value="KAA8667541.1"/>
    <property type="molecule type" value="Genomic_DNA"/>
</dbReference>
<evidence type="ECO:0000313" key="3">
    <source>
        <dbReference type="Proteomes" id="UP000322521"/>
    </source>
</evidence>
<keyword evidence="1" id="KW-1133">Transmembrane helix</keyword>
<evidence type="ECO:0000313" key="2">
    <source>
        <dbReference type="EMBL" id="KAA8667541.1"/>
    </source>
</evidence>
<organism evidence="2 3">
    <name type="scientific">Vibrio gigantis</name>
    <dbReference type="NCBI Taxonomy" id="296199"/>
    <lineage>
        <taxon>Bacteria</taxon>
        <taxon>Pseudomonadati</taxon>
        <taxon>Pseudomonadota</taxon>
        <taxon>Gammaproteobacteria</taxon>
        <taxon>Vibrionales</taxon>
        <taxon>Vibrionaceae</taxon>
        <taxon>Vibrio</taxon>
    </lineage>
</organism>
<comment type="caution">
    <text evidence="2">The sequence shown here is derived from an EMBL/GenBank/DDBJ whole genome shotgun (WGS) entry which is preliminary data.</text>
</comment>
<feature type="transmembrane region" description="Helical" evidence="1">
    <location>
        <begin position="9"/>
        <end position="29"/>
    </location>
</feature>
<dbReference type="Proteomes" id="UP000322521">
    <property type="component" value="Unassembled WGS sequence"/>
</dbReference>
<dbReference type="AlphaFoldDB" id="A0A5M9NFE2"/>
<keyword evidence="1" id="KW-0472">Membrane</keyword>
<feature type="transmembrane region" description="Helical" evidence="1">
    <location>
        <begin position="127"/>
        <end position="153"/>
    </location>
</feature>
<accession>A0A5M9NFE2</accession>
<proteinExistence type="predicted"/>
<protein>
    <submittedName>
        <fullName evidence="2">Uncharacterized protein</fullName>
    </submittedName>
</protein>
<feature type="transmembrane region" description="Helical" evidence="1">
    <location>
        <begin position="71"/>
        <end position="89"/>
    </location>
</feature>
<name>A0A5M9NFE2_9VIBR</name>
<keyword evidence="1" id="KW-0812">Transmembrane</keyword>
<dbReference type="RefSeq" id="WP_132743393.1">
    <property type="nucleotide sequence ID" value="NZ_AP025492.1"/>
</dbReference>
<gene>
    <name evidence="2" type="ORF">F4W18_20120</name>
</gene>
<keyword evidence="3" id="KW-1185">Reference proteome</keyword>
<sequence>MNYHHIPRFITFLSSLSISSILWVCLLGLEFKEAIDNQFNAFKLIEPAQDESLIPYQVNNEMWDILTTQSFFLYCVFALILSFLATKLLTSIIKRQTTKDLDVGESHQVKVIQFFHYENELLLKSSALITIITVLYTSSSELALIATLLLSMYSPIWPYNSLIRQSGIALVKARIILESGIEEDFVVVTTKKIIQEFTYDPSNPQPMDILLYNKISIVR</sequence>
<evidence type="ECO:0000256" key="1">
    <source>
        <dbReference type="SAM" id="Phobius"/>
    </source>
</evidence>
<reference evidence="2 3" key="1">
    <citation type="submission" date="2019-09" db="EMBL/GenBank/DDBJ databases">
        <title>Draft genome sequence of various Type strains from the CCUG.</title>
        <authorList>
            <person name="Pineiro-Iglesias B."/>
            <person name="Tunovic T."/>
            <person name="Unosson C."/>
            <person name="Inganas E."/>
            <person name="Ohlen M."/>
            <person name="Cardew S."/>
            <person name="Jensie-Markopoulos S."/>
            <person name="Salva-Serra F."/>
            <person name="Jaen-Luchoro D."/>
            <person name="Karlsson R."/>
            <person name="Svensson-Stadler L."/>
            <person name="Chun J."/>
            <person name="Moore E."/>
        </authorList>
    </citation>
    <scope>NUCLEOTIDE SEQUENCE [LARGE SCALE GENOMIC DNA]</scope>
    <source>
        <strain evidence="2 3">CCUG 56969T</strain>
    </source>
</reference>